<comment type="caution">
    <text evidence="18">The sequence shown here is derived from an EMBL/GenBank/DDBJ whole genome shotgun (WGS) entry which is preliminary data.</text>
</comment>
<feature type="region of interest" description="Disordered" evidence="16">
    <location>
        <begin position="256"/>
        <end position="290"/>
    </location>
</feature>
<evidence type="ECO:0000256" key="10">
    <source>
        <dbReference type="ARBA" id="ARBA00022840"/>
    </source>
</evidence>
<keyword evidence="19" id="KW-1185">Reference proteome</keyword>
<keyword evidence="11" id="KW-0904">Protein phosphatase</keyword>
<evidence type="ECO:0000256" key="7">
    <source>
        <dbReference type="ARBA" id="ARBA00022741"/>
    </source>
</evidence>
<dbReference type="OrthoDB" id="9788539at2"/>
<dbReference type="RefSeq" id="WP_007744301.1">
    <property type="nucleotide sequence ID" value="NZ_CM001398.1"/>
</dbReference>
<feature type="domain" description="AAA" evidence="17">
    <location>
        <begin position="68"/>
        <end position="194"/>
    </location>
</feature>
<evidence type="ECO:0000256" key="13">
    <source>
        <dbReference type="ARBA" id="ARBA00024964"/>
    </source>
</evidence>
<dbReference type="InterPro" id="IPR016667">
    <property type="entry name" value="Caps_polysacc_synth_CpsB/CapC"/>
</dbReference>
<dbReference type="UniPathway" id="UPA00934"/>
<gene>
    <name evidence="18" type="ORF">OKIT_0069</name>
</gene>
<evidence type="ECO:0000313" key="19">
    <source>
        <dbReference type="Proteomes" id="UP000004959"/>
    </source>
</evidence>
<dbReference type="GO" id="GO:0045227">
    <property type="term" value="P:capsule polysaccharide biosynthetic process"/>
    <property type="evidence" value="ECO:0007669"/>
    <property type="project" value="UniProtKB-UniPathway"/>
</dbReference>
<evidence type="ECO:0000256" key="11">
    <source>
        <dbReference type="ARBA" id="ARBA00022912"/>
    </source>
</evidence>
<dbReference type="Pfam" id="PF13614">
    <property type="entry name" value="AAA_31"/>
    <property type="match status" value="1"/>
</dbReference>
<evidence type="ECO:0000259" key="17">
    <source>
        <dbReference type="Pfam" id="PF13614"/>
    </source>
</evidence>
<organism evidence="18 19">
    <name type="scientific">Oenococcus kitaharae DSM 17330</name>
    <dbReference type="NCBI Taxonomy" id="1045004"/>
    <lineage>
        <taxon>Bacteria</taxon>
        <taxon>Bacillati</taxon>
        <taxon>Bacillota</taxon>
        <taxon>Bacilli</taxon>
        <taxon>Lactobacillales</taxon>
        <taxon>Lactobacillaceae</taxon>
        <taxon>Oenococcus</taxon>
    </lineage>
</organism>
<dbReference type="GO" id="GO:0042802">
    <property type="term" value="F:identical protein binding"/>
    <property type="evidence" value="ECO:0007669"/>
    <property type="project" value="UniProtKB-ARBA"/>
</dbReference>
<dbReference type="GO" id="GO:0030145">
    <property type="term" value="F:manganese ion binding"/>
    <property type="evidence" value="ECO:0007669"/>
    <property type="project" value="InterPro"/>
</dbReference>
<keyword evidence="9" id="KW-0378">Hydrolase</keyword>
<keyword evidence="12" id="KW-0829">Tyrosine-protein kinase</keyword>
<dbReference type="STRING" id="336988.NT96_03555"/>
<evidence type="ECO:0000256" key="3">
    <source>
        <dbReference type="ARBA" id="ARBA00011903"/>
    </source>
</evidence>
<dbReference type="AlphaFoldDB" id="G9WIQ9"/>
<dbReference type="eggNOG" id="COG0489">
    <property type="taxonomic scope" value="Bacteria"/>
</dbReference>
<evidence type="ECO:0000256" key="2">
    <source>
        <dbReference type="ARBA" id="ARBA00007316"/>
    </source>
</evidence>
<dbReference type="Proteomes" id="UP000004959">
    <property type="component" value="Chromosome"/>
</dbReference>
<dbReference type="CDD" id="cd05387">
    <property type="entry name" value="BY-kinase"/>
    <property type="match status" value="1"/>
</dbReference>
<dbReference type="InterPro" id="IPR025669">
    <property type="entry name" value="AAA_dom"/>
</dbReference>
<dbReference type="NCBIfam" id="TIGR01007">
    <property type="entry name" value="eps_fam"/>
    <property type="match status" value="1"/>
</dbReference>
<dbReference type="GO" id="GO:0005886">
    <property type="term" value="C:plasma membrane"/>
    <property type="evidence" value="ECO:0007669"/>
    <property type="project" value="UniProtKB-ARBA"/>
</dbReference>
<evidence type="ECO:0000256" key="5">
    <source>
        <dbReference type="ARBA" id="ARBA00019200"/>
    </source>
</evidence>
<comment type="function">
    <text evidence="13">Involved in the regulation of capsular polysaccharide biosynthesis. Autophosphorylation of CpsD attenuates its activity and reduces the level of encapsulation. May be part of a complex that directs the coordinated polymerization and export to the cell surface of the capsular polysaccharide.</text>
</comment>
<evidence type="ECO:0000256" key="4">
    <source>
        <dbReference type="ARBA" id="ARBA00013064"/>
    </source>
</evidence>
<keyword evidence="7" id="KW-0547">Nucleotide-binding</keyword>
<evidence type="ECO:0000256" key="15">
    <source>
        <dbReference type="ARBA" id="ARBA00051722"/>
    </source>
</evidence>
<dbReference type="Gene3D" id="3.20.20.140">
    <property type="entry name" value="Metal-dependent hydrolases"/>
    <property type="match status" value="1"/>
</dbReference>
<dbReference type="PANTHER" id="PTHR39181">
    <property type="entry name" value="TYROSINE-PROTEIN PHOSPHATASE YWQE"/>
    <property type="match status" value="1"/>
</dbReference>
<dbReference type="eggNOG" id="COG4464">
    <property type="taxonomic scope" value="Bacteria"/>
</dbReference>
<name>G9WIQ9_9LACO</name>
<protein>
    <recommendedName>
        <fullName evidence="5">Tyrosine-protein kinase CpsD</fullName>
        <ecNumber evidence="3">2.7.10.2</ecNumber>
        <ecNumber evidence="4">3.1.3.48</ecNumber>
    </recommendedName>
</protein>
<dbReference type="EMBL" id="AFVZ01000001">
    <property type="protein sequence ID" value="EHN58198.1"/>
    <property type="molecule type" value="Genomic_DNA"/>
</dbReference>
<evidence type="ECO:0000256" key="1">
    <source>
        <dbReference type="ARBA" id="ARBA00005750"/>
    </source>
</evidence>
<dbReference type="PANTHER" id="PTHR39181:SF1">
    <property type="entry name" value="TYROSINE-PROTEIN PHOSPHATASE YWQE"/>
    <property type="match status" value="1"/>
</dbReference>
<evidence type="ECO:0000313" key="18">
    <source>
        <dbReference type="EMBL" id="EHN58198.1"/>
    </source>
</evidence>
<dbReference type="FunFam" id="3.40.50.300:FF:000527">
    <property type="entry name" value="Tyrosine-protein kinase etk"/>
    <property type="match status" value="1"/>
</dbReference>
<evidence type="ECO:0000256" key="8">
    <source>
        <dbReference type="ARBA" id="ARBA00022777"/>
    </source>
</evidence>
<comment type="catalytic activity">
    <reaction evidence="14">
        <text>L-tyrosyl-[protein] + ATP = O-phospho-L-tyrosyl-[protein] + ADP + H(+)</text>
        <dbReference type="Rhea" id="RHEA:10596"/>
        <dbReference type="Rhea" id="RHEA-COMP:10136"/>
        <dbReference type="Rhea" id="RHEA-COMP:20101"/>
        <dbReference type="ChEBI" id="CHEBI:15378"/>
        <dbReference type="ChEBI" id="CHEBI:30616"/>
        <dbReference type="ChEBI" id="CHEBI:46858"/>
        <dbReference type="ChEBI" id="CHEBI:61978"/>
        <dbReference type="ChEBI" id="CHEBI:456216"/>
        <dbReference type="EC" id="2.7.10.2"/>
    </reaction>
</comment>
<dbReference type="Gene3D" id="3.40.50.300">
    <property type="entry name" value="P-loop containing nucleotide triphosphate hydrolases"/>
    <property type="match status" value="1"/>
</dbReference>
<proteinExistence type="inferred from homology"/>
<dbReference type="PATRIC" id="fig|1045004.4.peg.70"/>
<dbReference type="GO" id="GO:0004725">
    <property type="term" value="F:protein tyrosine phosphatase activity"/>
    <property type="evidence" value="ECO:0007669"/>
    <property type="project" value="UniProtKB-EC"/>
</dbReference>
<evidence type="ECO:0000256" key="16">
    <source>
        <dbReference type="SAM" id="MobiDB-lite"/>
    </source>
</evidence>
<comment type="similarity">
    <text evidence="2">Belongs to the CpsD/CapB family.</text>
</comment>
<keyword evidence="10" id="KW-0067">ATP-binding</keyword>
<reference evidence="18 19" key="1">
    <citation type="journal article" date="2012" name="PLoS ONE">
        <title>Functional divergence in the genus oenococcus as predicted by genome sequencing of the newly-described species, Oenococcus kitaharae.</title>
        <authorList>
            <person name="Borneman A.R."/>
            <person name="McCarthy J.M."/>
            <person name="Chambers P.J."/>
            <person name="Bartowsky E.J."/>
        </authorList>
    </citation>
    <scope>NUCLEOTIDE SEQUENCE [LARGE SCALE GENOMIC DNA]</scope>
    <source>
        <strain evidence="19">DSM17330</strain>
    </source>
</reference>
<evidence type="ECO:0000256" key="6">
    <source>
        <dbReference type="ARBA" id="ARBA00022679"/>
    </source>
</evidence>
<dbReference type="GO" id="GO:0004715">
    <property type="term" value="F:non-membrane spanning protein tyrosine kinase activity"/>
    <property type="evidence" value="ECO:0007669"/>
    <property type="project" value="UniProtKB-EC"/>
</dbReference>
<dbReference type="Pfam" id="PF19567">
    <property type="entry name" value="CpsB_CapC"/>
    <property type="match status" value="1"/>
</dbReference>
<dbReference type="EC" id="3.1.3.48" evidence="4"/>
<comment type="similarity">
    <text evidence="1">Belongs to the metallo-dependent hydrolases superfamily. CpsB/CapC family.</text>
</comment>
<evidence type="ECO:0000256" key="9">
    <source>
        <dbReference type="ARBA" id="ARBA00022801"/>
    </source>
</evidence>
<evidence type="ECO:0000256" key="14">
    <source>
        <dbReference type="ARBA" id="ARBA00051245"/>
    </source>
</evidence>
<keyword evidence="6" id="KW-0808">Transferase</keyword>
<keyword evidence="8" id="KW-0418">Kinase</keyword>
<dbReference type="HOGENOM" id="CLU_032387_0_0_9"/>
<dbReference type="SUPFAM" id="SSF52540">
    <property type="entry name" value="P-loop containing nucleoside triphosphate hydrolases"/>
    <property type="match status" value="1"/>
</dbReference>
<accession>G9WIQ9</accession>
<sequence>MPSKRKAKKASAVDLRSSRYGVPLITLDDPQDVVSEQFRVLRANIDFAAATINHFQTILFTSSEMSDGKSTVAQNLAVTWAQTGKRVLLVDADFRRPTIHKTFGLTNDRGLTTVLAMNDQPAEIINTSEQSNLFIMTSGPMPPNPSELLASDKMVQIIDWMRRNFDLVVIDSTPLLLVPDAQSLIPRSDGVVLVATLGKTKKKSLLEAAHILTLARAHLLGLVSRDPERAEKAYGYGYGYGYTTTNVMSSDAMKRASNAQVHQNTHHHRPEKKSETVQNQAKSTEVTPTKAVVEPTKVWSSFEATNRIASRQTKTPPAPSAAANEETTAKVLPMVDIHAHLLPDPTRGPVTIDNSLQAARAAVADNIQTLVVTPYQSADKMANTADDIQAAIAPLRNSIKEAGIPINILPGQVVPLTANLLAAFDHGNLLTLADSKKFLLVELPEDQIPKIAASVIFQLKTRGVTMIIAHPETNRAVLANPGQLNHLVEQGAILQVAAASINGQFGSEVADLALDLVRRGLAATVASGADSSEMNQRYHLSDAYALLTRAVGRRSVDILKKNAIRIIGGLPVDSMAAEEF</sequence>
<dbReference type="InterPro" id="IPR027417">
    <property type="entry name" value="P-loop_NTPase"/>
</dbReference>
<dbReference type="GO" id="GO:0005524">
    <property type="term" value="F:ATP binding"/>
    <property type="evidence" value="ECO:0007669"/>
    <property type="project" value="UniProtKB-KW"/>
</dbReference>
<evidence type="ECO:0000256" key="12">
    <source>
        <dbReference type="ARBA" id="ARBA00023137"/>
    </source>
</evidence>
<comment type="catalytic activity">
    <reaction evidence="15">
        <text>O-phospho-L-tyrosyl-[protein] + H2O = L-tyrosyl-[protein] + phosphate</text>
        <dbReference type="Rhea" id="RHEA:10684"/>
        <dbReference type="Rhea" id="RHEA-COMP:10136"/>
        <dbReference type="Rhea" id="RHEA-COMP:20101"/>
        <dbReference type="ChEBI" id="CHEBI:15377"/>
        <dbReference type="ChEBI" id="CHEBI:43474"/>
        <dbReference type="ChEBI" id="CHEBI:46858"/>
        <dbReference type="ChEBI" id="CHEBI:61978"/>
        <dbReference type="EC" id="3.1.3.48"/>
    </reaction>
</comment>
<dbReference type="EC" id="2.7.10.2" evidence="3"/>
<feature type="compositionally biased region" description="Polar residues" evidence="16">
    <location>
        <begin position="276"/>
        <end position="287"/>
    </location>
</feature>
<dbReference type="InterPro" id="IPR005702">
    <property type="entry name" value="Wzc-like_C"/>
</dbReference>